<dbReference type="AlphaFoldDB" id="A0A2G6E1I1"/>
<gene>
    <name evidence="1" type="ORF">CSB45_15215</name>
</gene>
<sequence>MPHGSVQLKFNIDVDNATANLKALNKDFRTVLREMGKSPDEIKAFMQLARDAEQGKASIDGLDQETKGLLETYQSLSRVARGREVLNLMPREKVQREIFPGYFPVDAQKTRYPGRFRHA</sequence>
<organism evidence="1 2">
    <name type="scientific">candidate division KSB3 bacterium</name>
    <dbReference type="NCBI Taxonomy" id="2044937"/>
    <lineage>
        <taxon>Bacteria</taxon>
        <taxon>candidate division KSB3</taxon>
    </lineage>
</organism>
<protein>
    <submittedName>
        <fullName evidence="1">Uncharacterized protein</fullName>
    </submittedName>
</protein>
<dbReference type="EMBL" id="PDPS01000057">
    <property type="protein sequence ID" value="PID55598.1"/>
    <property type="molecule type" value="Genomic_DNA"/>
</dbReference>
<reference evidence="1 2" key="1">
    <citation type="submission" date="2017-10" db="EMBL/GenBank/DDBJ databases">
        <title>Novel microbial diversity and functional potential in the marine mammal oral microbiome.</title>
        <authorList>
            <person name="Dudek N.K."/>
            <person name="Sun C.L."/>
            <person name="Burstein D."/>
            <person name="Kantor R.S."/>
            <person name="Aliaga Goltsman D.S."/>
            <person name="Bik E.M."/>
            <person name="Thomas B.C."/>
            <person name="Banfield J.F."/>
            <person name="Relman D.A."/>
        </authorList>
    </citation>
    <scope>NUCLEOTIDE SEQUENCE [LARGE SCALE GENOMIC DNA]</scope>
    <source>
        <strain evidence="1">DOLZORAL124_49_17</strain>
    </source>
</reference>
<evidence type="ECO:0000313" key="2">
    <source>
        <dbReference type="Proteomes" id="UP000229740"/>
    </source>
</evidence>
<name>A0A2G6E1I1_9BACT</name>
<evidence type="ECO:0000313" key="1">
    <source>
        <dbReference type="EMBL" id="PID55598.1"/>
    </source>
</evidence>
<comment type="caution">
    <text evidence="1">The sequence shown here is derived from an EMBL/GenBank/DDBJ whole genome shotgun (WGS) entry which is preliminary data.</text>
</comment>
<proteinExistence type="predicted"/>
<dbReference type="Proteomes" id="UP000229740">
    <property type="component" value="Unassembled WGS sequence"/>
</dbReference>
<accession>A0A2G6E1I1</accession>